<keyword evidence="3" id="KW-1185">Reference proteome</keyword>
<feature type="domain" description="DUF4283" evidence="1">
    <location>
        <begin position="1"/>
        <end position="48"/>
    </location>
</feature>
<dbReference type="AlphaFoldDB" id="A0AAW0KAB9"/>
<dbReference type="PANTHER" id="PTHR31286">
    <property type="entry name" value="GLYCINE-RICH CELL WALL STRUCTURAL PROTEIN 1.8-LIKE"/>
    <property type="match status" value="1"/>
</dbReference>
<dbReference type="InterPro" id="IPR040256">
    <property type="entry name" value="At4g02000-like"/>
</dbReference>
<dbReference type="Pfam" id="PF14111">
    <property type="entry name" value="DUF4283"/>
    <property type="match status" value="1"/>
</dbReference>
<dbReference type="EMBL" id="PKMF04000368">
    <property type="protein sequence ID" value="KAK7835583.1"/>
    <property type="molecule type" value="Genomic_DNA"/>
</dbReference>
<name>A0AAW0KAB9_QUESU</name>
<evidence type="ECO:0000313" key="2">
    <source>
        <dbReference type="EMBL" id="KAK7835583.1"/>
    </source>
</evidence>
<evidence type="ECO:0000259" key="1">
    <source>
        <dbReference type="Pfam" id="PF14111"/>
    </source>
</evidence>
<accession>A0AAW0KAB9</accession>
<protein>
    <recommendedName>
        <fullName evidence="1">DUF4283 domain-containing protein</fullName>
    </recommendedName>
</protein>
<proteinExistence type="predicted"/>
<reference evidence="2 3" key="1">
    <citation type="journal article" date="2018" name="Sci. Data">
        <title>The draft genome sequence of cork oak.</title>
        <authorList>
            <person name="Ramos A.M."/>
            <person name="Usie A."/>
            <person name="Barbosa P."/>
            <person name="Barros P.M."/>
            <person name="Capote T."/>
            <person name="Chaves I."/>
            <person name="Simoes F."/>
            <person name="Abreu I."/>
            <person name="Carrasquinho I."/>
            <person name="Faro C."/>
            <person name="Guimaraes J.B."/>
            <person name="Mendonca D."/>
            <person name="Nobrega F."/>
            <person name="Rodrigues L."/>
            <person name="Saibo N.J.M."/>
            <person name="Varela M.C."/>
            <person name="Egas C."/>
            <person name="Matos J."/>
            <person name="Miguel C.M."/>
            <person name="Oliveira M.M."/>
            <person name="Ricardo C.P."/>
            <person name="Goncalves S."/>
        </authorList>
    </citation>
    <scope>NUCLEOTIDE SEQUENCE [LARGE SCALE GENOMIC DNA]</scope>
    <source>
        <strain evidence="3">cv. HL8</strain>
    </source>
</reference>
<gene>
    <name evidence="2" type="ORF">CFP56_023358</name>
</gene>
<organism evidence="2 3">
    <name type="scientific">Quercus suber</name>
    <name type="common">Cork oak</name>
    <dbReference type="NCBI Taxonomy" id="58331"/>
    <lineage>
        <taxon>Eukaryota</taxon>
        <taxon>Viridiplantae</taxon>
        <taxon>Streptophyta</taxon>
        <taxon>Embryophyta</taxon>
        <taxon>Tracheophyta</taxon>
        <taxon>Spermatophyta</taxon>
        <taxon>Magnoliopsida</taxon>
        <taxon>eudicotyledons</taxon>
        <taxon>Gunneridae</taxon>
        <taxon>Pentapetalae</taxon>
        <taxon>rosids</taxon>
        <taxon>fabids</taxon>
        <taxon>Fagales</taxon>
        <taxon>Fagaceae</taxon>
        <taxon>Quercus</taxon>
    </lineage>
</organism>
<evidence type="ECO:0000313" key="3">
    <source>
        <dbReference type="Proteomes" id="UP000237347"/>
    </source>
</evidence>
<dbReference type="InterPro" id="IPR025558">
    <property type="entry name" value="DUF4283"/>
</dbReference>
<comment type="caution">
    <text evidence="2">The sequence shown here is derived from an EMBL/GenBank/DDBJ whole genome shotgun (WGS) entry which is preliminary data.</text>
</comment>
<dbReference type="PANTHER" id="PTHR31286:SF167">
    <property type="entry name" value="OS09G0268800 PROTEIN"/>
    <property type="match status" value="1"/>
</dbReference>
<sequence>MWRFAQDFEVRDLALNTILLLFTHEADVQKVILQGPWSFDKYLIGLNQPSASESVEDTKFVTSPFWIQIHNLPFSRMNQTNAITIGSTIGRVE</sequence>
<dbReference type="Proteomes" id="UP000237347">
    <property type="component" value="Unassembled WGS sequence"/>
</dbReference>